<evidence type="ECO:0000256" key="1">
    <source>
        <dbReference type="ARBA" id="ARBA00023125"/>
    </source>
</evidence>
<dbReference type="CDD" id="cd00090">
    <property type="entry name" value="HTH_ARSR"/>
    <property type="match status" value="1"/>
</dbReference>
<dbReference type="InterPro" id="IPR036388">
    <property type="entry name" value="WH-like_DNA-bd_sf"/>
</dbReference>
<dbReference type="KEGG" id="aqt:FN924_17735"/>
<sequence length="114" mass="13357">MKMKDNWTFQLKKGSFELAILFLLHSEPMYGYEITKRLKETEELSISGGAIYPILNRMYKKGFINFYWGESDKGPPKKYYYINELGLKTLRSRMDTYQKVYKALSSLGGDKIDS</sequence>
<keyword evidence="4" id="KW-1185">Reference proteome</keyword>
<evidence type="ECO:0000259" key="2">
    <source>
        <dbReference type="Pfam" id="PF03551"/>
    </source>
</evidence>
<feature type="domain" description="Transcription regulator PadR N-terminal" evidence="2">
    <location>
        <begin position="20"/>
        <end position="91"/>
    </location>
</feature>
<protein>
    <submittedName>
        <fullName evidence="3">PadR family transcriptional regulator</fullName>
    </submittedName>
</protein>
<dbReference type="PANTHER" id="PTHR33169">
    <property type="entry name" value="PADR-FAMILY TRANSCRIPTIONAL REGULATOR"/>
    <property type="match status" value="1"/>
</dbReference>
<dbReference type="Pfam" id="PF03551">
    <property type="entry name" value="PadR"/>
    <property type="match status" value="1"/>
</dbReference>
<proteinExistence type="predicted"/>
<dbReference type="InterPro" id="IPR052509">
    <property type="entry name" value="Metal_resp_DNA-bind_regulator"/>
</dbReference>
<dbReference type="PANTHER" id="PTHR33169:SF25">
    <property type="entry name" value="DNA-BINDING PROTEIN YIZB-RELATED"/>
    <property type="match status" value="1"/>
</dbReference>
<dbReference type="InterPro" id="IPR011991">
    <property type="entry name" value="ArsR-like_HTH"/>
</dbReference>
<dbReference type="AlphaFoldDB" id="A0A516KKC4"/>
<name>A0A516KKC4_9BACI</name>
<dbReference type="EMBL" id="CP041666">
    <property type="protein sequence ID" value="QDP41850.1"/>
    <property type="molecule type" value="Genomic_DNA"/>
</dbReference>
<evidence type="ECO:0000313" key="4">
    <source>
        <dbReference type="Proteomes" id="UP000315215"/>
    </source>
</evidence>
<dbReference type="GO" id="GO:0003677">
    <property type="term" value="F:DNA binding"/>
    <property type="evidence" value="ECO:0007669"/>
    <property type="project" value="UniProtKB-KW"/>
</dbReference>
<accession>A0A516KKC4</accession>
<gene>
    <name evidence="3" type="ORF">FN924_17735</name>
</gene>
<evidence type="ECO:0000313" key="3">
    <source>
        <dbReference type="EMBL" id="QDP41850.1"/>
    </source>
</evidence>
<dbReference type="SUPFAM" id="SSF46785">
    <property type="entry name" value="Winged helix' DNA-binding domain"/>
    <property type="match status" value="1"/>
</dbReference>
<dbReference type="InterPro" id="IPR036390">
    <property type="entry name" value="WH_DNA-bd_sf"/>
</dbReference>
<dbReference type="Proteomes" id="UP000315215">
    <property type="component" value="Chromosome"/>
</dbReference>
<dbReference type="OrthoDB" id="9791785at2"/>
<dbReference type="Gene3D" id="1.10.10.10">
    <property type="entry name" value="Winged helix-like DNA-binding domain superfamily/Winged helix DNA-binding domain"/>
    <property type="match status" value="1"/>
</dbReference>
<keyword evidence="1" id="KW-0238">DNA-binding</keyword>
<dbReference type="InterPro" id="IPR005149">
    <property type="entry name" value="Tscrpt_reg_PadR_N"/>
</dbReference>
<organism evidence="3 4">
    <name type="scientific">Radiobacillus deserti</name>
    <dbReference type="NCBI Taxonomy" id="2594883"/>
    <lineage>
        <taxon>Bacteria</taxon>
        <taxon>Bacillati</taxon>
        <taxon>Bacillota</taxon>
        <taxon>Bacilli</taxon>
        <taxon>Bacillales</taxon>
        <taxon>Bacillaceae</taxon>
        <taxon>Radiobacillus</taxon>
    </lineage>
</organism>
<reference evidence="3 4" key="1">
    <citation type="submission" date="2019-07" db="EMBL/GenBank/DDBJ databases">
        <authorList>
            <person name="Li J."/>
        </authorList>
    </citation>
    <scope>NUCLEOTIDE SEQUENCE [LARGE SCALE GENOMIC DNA]</scope>
    <source>
        <strain evidence="3 4">TKL69</strain>
    </source>
</reference>